<dbReference type="EMBL" id="SACK01000004">
    <property type="protein sequence ID" value="RVU00709.1"/>
    <property type="molecule type" value="Genomic_DNA"/>
</dbReference>
<proteinExistence type="predicted"/>
<organism evidence="1 2">
    <name type="scientific">Mucilaginibacter limnophilus</name>
    <dbReference type="NCBI Taxonomy" id="1932778"/>
    <lineage>
        <taxon>Bacteria</taxon>
        <taxon>Pseudomonadati</taxon>
        <taxon>Bacteroidota</taxon>
        <taxon>Sphingobacteriia</taxon>
        <taxon>Sphingobacteriales</taxon>
        <taxon>Sphingobacteriaceae</taxon>
        <taxon>Mucilaginibacter</taxon>
    </lineage>
</organism>
<gene>
    <name evidence="1" type="ORF">EOD41_11990</name>
</gene>
<keyword evidence="2" id="KW-1185">Reference proteome</keyword>
<comment type="caution">
    <text evidence="1">The sequence shown here is derived from an EMBL/GenBank/DDBJ whole genome shotgun (WGS) entry which is preliminary data.</text>
</comment>
<dbReference type="Proteomes" id="UP000282759">
    <property type="component" value="Unassembled WGS sequence"/>
</dbReference>
<dbReference type="RefSeq" id="WP_127705142.1">
    <property type="nucleotide sequence ID" value="NZ_SACK01000004.1"/>
</dbReference>
<dbReference type="AlphaFoldDB" id="A0A437MSU7"/>
<accession>A0A437MSU7</accession>
<name>A0A437MSU7_9SPHI</name>
<reference evidence="1 2" key="1">
    <citation type="submission" date="2019-01" db="EMBL/GenBank/DDBJ databases">
        <authorList>
            <person name="Chen W.-M."/>
        </authorList>
    </citation>
    <scope>NUCLEOTIDE SEQUENCE [LARGE SCALE GENOMIC DNA]</scope>
    <source>
        <strain evidence="1 2">YBJ-36</strain>
    </source>
</reference>
<evidence type="ECO:0000313" key="2">
    <source>
        <dbReference type="Proteomes" id="UP000282759"/>
    </source>
</evidence>
<sequence length="97" mass="10708">MIGLRYPSKGRPDFYNAGRKHAVTPNTITTIAGGGLDYQDGKGANARFYTPYGRKYLCCGQKYQYSAQSDYQRRSNHAAGTTAGRQPDYAAGIYRGK</sequence>
<protein>
    <submittedName>
        <fullName evidence="1">Uncharacterized protein</fullName>
    </submittedName>
</protein>
<evidence type="ECO:0000313" key="1">
    <source>
        <dbReference type="EMBL" id="RVU00709.1"/>
    </source>
</evidence>